<comment type="caution">
    <text evidence="1">The sequence shown here is derived from an EMBL/GenBank/DDBJ whole genome shotgun (WGS) entry which is preliminary data.</text>
</comment>
<dbReference type="EMBL" id="JACTNZ010000011">
    <property type="protein sequence ID" value="KAG5524953.1"/>
    <property type="molecule type" value="Genomic_DNA"/>
</dbReference>
<proteinExistence type="predicted"/>
<evidence type="ECO:0008006" key="3">
    <source>
        <dbReference type="Google" id="ProtNLM"/>
    </source>
</evidence>
<dbReference type="AlphaFoldDB" id="A0AAV6IBJ2"/>
<organism evidence="1 2">
    <name type="scientific">Rhododendron griersonianum</name>
    <dbReference type="NCBI Taxonomy" id="479676"/>
    <lineage>
        <taxon>Eukaryota</taxon>
        <taxon>Viridiplantae</taxon>
        <taxon>Streptophyta</taxon>
        <taxon>Embryophyta</taxon>
        <taxon>Tracheophyta</taxon>
        <taxon>Spermatophyta</taxon>
        <taxon>Magnoliopsida</taxon>
        <taxon>eudicotyledons</taxon>
        <taxon>Gunneridae</taxon>
        <taxon>Pentapetalae</taxon>
        <taxon>asterids</taxon>
        <taxon>Ericales</taxon>
        <taxon>Ericaceae</taxon>
        <taxon>Ericoideae</taxon>
        <taxon>Rhodoreae</taxon>
        <taxon>Rhododendron</taxon>
    </lineage>
</organism>
<dbReference type="Proteomes" id="UP000823749">
    <property type="component" value="Chromosome 11"/>
</dbReference>
<reference evidence="1" key="1">
    <citation type="submission" date="2020-08" db="EMBL/GenBank/DDBJ databases">
        <title>Plant Genome Project.</title>
        <authorList>
            <person name="Zhang R.-G."/>
        </authorList>
    </citation>
    <scope>NUCLEOTIDE SEQUENCE</scope>
    <source>
        <strain evidence="1">WSP0</strain>
        <tissue evidence="1">Leaf</tissue>
    </source>
</reference>
<evidence type="ECO:0000313" key="2">
    <source>
        <dbReference type="Proteomes" id="UP000823749"/>
    </source>
</evidence>
<gene>
    <name evidence="1" type="ORF">RHGRI_031591</name>
</gene>
<evidence type="ECO:0000313" key="1">
    <source>
        <dbReference type="EMBL" id="KAG5524953.1"/>
    </source>
</evidence>
<keyword evidence="2" id="KW-1185">Reference proteome</keyword>
<protein>
    <recommendedName>
        <fullName evidence="3">Arrestin-like N-terminal domain-containing protein</fullName>
    </recommendedName>
</protein>
<sequence length="133" mass="14955">MADPTLSAQLQPPKHHFKEPTTVANNKRVDCAMFGTSEPGSIRPSWVEDRTILDSFQFHGWLGTKDGIEYPKSAGVGYLPSFVPLPRDRMLQSVTFSMRFNYKINNSLATKCKITMEIEYSVPFPGTVVLDVE</sequence>
<name>A0AAV6IBJ2_9ERIC</name>
<accession>A0AAV6IBJ2</accession>